<dbReference type="SUPFAM" id="SSF53474">
    <property type="entry name" value="alpha/beta-Hydrolases"/>
    <property type="match status" value="1"/>
</dbReference>
<comment type="caution">
    <text evidence="6">The sequence shown here is derived from an EMBL/GenBank/DDBJ whole genome shotgun (WGS) entry which is preliminary data.</text>
</comment>
<dbReference type="InterPro" id="IPR002921">
    <property type="entry name" value="Fungal_lipase-type"/>
</dbReference>
<dbReference type="InterPro" id="IPR029058">
    <property type="entry name" value="AB_hydrolase_fold"/>
</dbReference>
<feature type="domain" description="Fungal lipase-type" evidence="5">
    <location>
        <begin position="142"/>
        <end position="293"/>
    </location>
</feature>
<dbReference type="Proteomes" id="UP001050691">
    <property type="component" value="Unassembled WGS sequence"/>
</dbReference>
<organism evidence="6 7">
    <name type="scientific">Clathrus columnatus</name>
    <dbReference type="NCBI Taxonomy" id="1419009"/>
    <lineage>
        <taxon>Eukaryota</taxon>
        <taxon>Fungi</taxon>
        <taxon>Dikarya</taxon>
        <taxon>Basidiomycota</taxon>
        <taxon>Agaricomycotina</taxon>
        <taxon>Agaricomycetes</taxon>
        <taxon>Phallomycetidae</taxon>
        <taxon>Phallales</taxon>
        <taxon>Clathraceae</taxon>
        <taxon>Clathrus</taxon>
    </lineage>
</organism>
<dbReference type="GO" id="GO:0006629">
    <property type="term" value="P:lipid metabolic process"/>
    <property type="evidence" value="ECO:0007669"/>
    <property type="project" value="InterPro"/>
</dbReference>
<dbReference type="EMBL" id="BPWL01000009">
    <property type="protein sequence ID" value="GJJ14336.1"/>
    <property type="molecule type" value="Genomic_DNA"/>
</dbReference>
<evidence type="ECO:0000256" key="2">
    <source>
        <dbReference type="ARBA" id="ARBA00043996"/>
    </source>
</evidence>
<protein>
    <recommendedName>
        <fullName evidence="5">Fungal lipase-type domain-containing protein</fullName>
    </recommendedName>
</protein>
<evidence type="ECO:0000256" key="4">
    <source>
        <dbReference type="ARBA" id="ARBA00048461"/>
    </source>
</evidence>
<evidence type="ECO:0000256" key="1">
    <source>
        <dbReference type="ARBA" id="ARBA00023157"/>
    </source>
</evidence>
<name>A0AAV5AN78_9AGAM</name>
<dbReference type="PANTHER" id="PTHR45856">
    <property type="entry name" value="ALPHA/BETA-HYDROLASES SUPERFAMILY PROTEIN"/>
    <property type="match status" value="1"/>
</dbReference>
<dbReference type="InterPro" id="IPR051218">
    <property type="entry name" value="Sec_MonoDiacylglyc_Lipase"/>
</dbReference>
<gene>
    <name evidence="6" type="ORF">Clacol_008600</name>
</gene>
<evidence type="ECO:0000256" key="3">
    <source>
        <dbReference type="ARBA" id="ARBA00047591"/>
    </source>
</evidence>
<dbReference type="AlphaFoldDB" id="A0AAV5AN78"/>
<dbReference type="PANTHER" id="PTHR45856:SF24">
    <property type="entry name" value="FUNGAL LIPASE-LIKE DOMAIN-CONTAINING PROTEIN"/>
    <property type="match status" value="1"/>
</dbReference>
<evidence type="ECO:0000313" key="6">
    <source>
        <dbReference type="EMBL" id="GJJ14336.1"/>
    </source>
</evidence>
<dbReference type="CDD" id="cd00519">
    <property type="entry name" value="Lipase_3"/>
    <property type="match status" value="1"/>
</dbReference>
<proteinExistence type="inferred from homology"/>
<sequence>MSDIADFDFNRLKREIMKRHLEQLHKLDLFVSSKPDPHRGGDIPTPSEAYEKSEIDLNNAFLALMESIAVIFRDDSLVKKAADAYRSNKDSDKAFRLLEASVSWIVKLQHPDGKQILVGPFCGAFVPKDYRMSDKSWIGISFKGTGPGEQVNDIAAVPPTSAGDRLWGSHVGSGFFYPLFSSYEQGTTPSPFDMIQEVVREYTNRSKTTMTCHVTGHSLGGAYATLTYAELTIKGVSSPKAIIGDLYAYGAPRVGLEDFAIAAKGAVHSDAICKGSSWRIINNNDLVPNVPLIPLFPFSPNPFIHIDYGYKTYPNKTPELKPSEIGTSPEWCFCFEIGKHLPQEYYNSLVYAMTGKPAIEDGAVAVKWGGLSVAQKIPKEISFQKKVEVECTFASNNGCITGTMMHESFVGNITASGSFANPKMEGKGCVFERTSDSSLGITLTLGNDSPVGFVDLPISLKYTGKLNLTGGMCDWRTDKVIAAEKSLKEVSARIFAELFSA</sequence>
<dbReference type="Pfam" id="PF01764">
    <property type="entry name" value="Lipase_3"/>
    <property type="match status" value="1"/>
</dbReference>
<keyword evidence="1" id="KW-1015">Disulfide bond</keyword>
<evidence type="ECO:0000259" key="5">
    <source>
        <dbReference type="Pfam" id="PF01764"/>
    </source>
</evidence>
<reference evidence="6" key="1">
    <citation type="submission" date="2021-10" db="EMBL/GenBank/DDBJ databases">
        <title>De novo Genome Assembly of Clathrus columnatus (Basidiomycota, Fungi) Using Illumina and Nanopore Sequence Data.</title>
        <authorList>
            <person name="Ogiso-Tanaka E."/>
            <person name="Itagaki H."/>
            <person name="Hosoya T."/>
            <person name="Hosaka K."/>
        </authorList>
    </citation>
    <scope>NUCLEOTIDE SEQUENCE</scope>
    <source>
        <strain evidence="6">MO-923</strain>
    </source>
</reference>
<evidence type="ECO:0000313" key="7">
    <source>
        <dbReference type="Proteomes" id="UP001050691"/>
    </source>
</evidence>
<dbReference type="Gene3D" id="3.40.50.1820">
    <property type="entry name" value="alpha/beta hydrolase"/>
    <property type="match status" value="1"/>
</dbReference>
<keyword evidence="7" id="KW-1185">Reference proteome</keyword>
<comment type="similarity">
    <text evidence="2">Belongs to the AB hydrolase superfamily. Lipase family. Class 3 subfamily.</text>
</comment>
<comment type="catalytic activity">
    <reaction evidence="3">
        <text>a diacylglycerol + H2O = a monoacylglycerol + a fatty acid + H(+)</text>
        <dbReference type="Rhea" id="RHEA:32731"/>
        <dbReference type="ChEBI" id="CHEBI:15377"/>
        <dbReference type="ChEBI" id="CHEBI:15378"/>
        <dbReference type="ChEBI" id="CHEBI:17408"/>
        <dbReference type="ChEBI" id="CHEBI:18035"/>
        <dbReference type="ChEBI" id="CHEBI:28868"/>
    </reaction>
</comment>
<comment type="catalytic activity">
    <reaction evidence="4">
        <text>a monoacylglycerol + H2O = glycerol + a fatty acid + H(+)</text>
        <dbReference type="Rhea" id="RHEA:15245"/>
        <dbReference type="ChEBI" id="CHEBI:15377"/>
        <dbReference type="ChEBI" id="CHEBI:15378"/>
        <dbReference type="ChEBI" id="CHEBI:17408"/>
        <dbReference type="ChEBI" id="CHEBI:17754"/>
        <dbReference type="ChEBI" id="CHEBI:28868"/>
    </reaction>
</comment>
<accession>A0AAV5AN78</accession>